<keyword evidence="9 24" id="KW-1133">Transmembrane helix</keyword>
<keyword evidence="17" id="KW-0325">Glycoprotein</keyword>
<dbReference type="GO" id="GO:0045211">
    <property type="term" value="C:postsynaptic membrane"/>
    <property type="evidence" value="ECO:0007669"/>
    <property type="project" value="UniProtKB-SubCell"/>
</dbReference>
<keyword evidence="3 24" id="KW-0812">Transmembrane</keyword>
<keyword evidence="18" id="KW-0868">Chloride</keyword>
<evidence type="ECO:0000313" key="28">
    <source>
        <dbReference type="EMBL" id="CAF4571808.1"/>
    </source>
</evidence>
<dbReference type="PRINTS" id="PR01079">
    <property type="entry name" value="GABAARALPHA"/>
</dbReference>
<dbReference type="PROSITE" id="PS00236">
    <property type="entry name" value="NEUROTR_ION_CHANNEL"/>
    <property type="match status" value="1"/>
</dbReference>
<sequence length="1765" mass="205686">LYLSMINNVELFVNKTLAINNATIASTRSHQITTILDELLKDYQAHIRPNFGEGATKIDFDILVSSFGPIQDIDMSYTMNCYFRQRWRDERLQFNEDVGVLSLSTSMLERLWRPDTVFYNSKYSYLHTIPTSNRLWRLFPDGSIWYSSRITVKAKCNMNLKNFPVDKQICQLLIGSFANAASDIEYGWRLGNNKSVNFDTKVVLSQFDLIQYSQYDEISYINGRNFSILRADFVLKRHMGYYILQVYIPSSMLVILSWVSFFIHREATADRVNIGVMTFLSLTTLSFDIRNYTAAVPYLTALDWFVMMTHAFLLASLLQFSFVHYFTKFGYGEPLTYFTDSLDSIELNDDNPVQINYIARPSLFYPRSININERRIPTNEISFLRNVWRYFHRFWFCISGNTKYKRSIRKRTSRFGVNSRSELDSFARIDKSKLSSTNVDSPGQMRGWFKLMETIRKTESPPTSSNDLNKSSMNSSITTPTNTNGHLSESPGTIYLDHLASKSPNLTSPPSIISLTSTPLHSSEDIPVVHIPPITKAKEPRRSSIRRKKITIRKSARSKEFSGNNTTSNDDNIKIDTHQRKRQSNDLILPLATDLESLPGHNHDESRDRRFVNYTDMNTLSVHFNACLSIDKKSFSSSFLTRQHIFKTRHNVLNKIFKLYYLKTYENYFKHEPKIFGKNKDTKSDSLLSTSASFKTDWSVYRRNSSSYKRDPKNFFHILQLNPKKDLLLSTDNQSATNLTIEEQQKMHYEQVKDILVRTYYPHLHTTVQNGYYFGSKSKLLVQNQDLPIFIKSESPISTDETTTTTTITLKSPISTGKQEFRTRGRRPKHRKLKDKSAPIISMERRVSEEIPPVVINEPTPVLKSTEVPSSASSSSIEYETTNYRKRKISLTINTNIDERKKKKILPPPPSPEFINEYEETVVSDNSDEDLLPEELPKQNFIKNGLRSNYYKTTTDINVKSMSNKNRAVRRRQQLSGALPPFYKGIFESDDDKLGYIDYQLPFDIYWFSQQLQPKTIDIPLKPMKQSKKKKLNPPKQKLPQPSPSKKVISKLSTDSPVESKPLPSNNTDQKQQKIIRINKDLIKIEALTEDEKQIISKSRIFLKRNIRRLKEKQELKDKNNSQHRQHIEEQPLPIFFAQNYHHPNLIKETNSSTKNSSLSHKDLLNLFYNHIRRSHSYKSGQCSIELVDETCYYAQLAQLNLILNEIFDLLLNYKCLYTDIYPSNALKKCPLKRSYPMYYEIILKPMDLTMIRNKLDNGEYFSYDFFEQDLLLLFKNAITYCGADSDVGRAVKELETYLMDILKPIYQSTIDLFNNMTDTDKNERNSASLQYFIERLHEKETMNGQIREILYDIIYNVGPSTPVVYKTVQANTTNTNRTTKTILTNDSIVHCRCGSVYDEVSLVQCYACQLWQHVSCVVITDTSQPYYCFECHPMCEQNPSFCLKTNVRIPLRQPFIQISHDNYPSYSTITRSDGFIIRINECYFIEKQEESSSLSQYNIFFIERLWIDDNNIELASGFYYLRSYETFHEANRKFFCNELFRFPSVNDSIEINSIIRPCYVLDAGTYCKGKPMCEYSSRILATDLFICEYRVDKLARIFTRLPKPKHAPCNMKSYCFDNYIEKLSIKRDYQPHQKESHNHHQPTPHRRSTTHSVKLTTKQFEEKSSRIDGIIEKIYCRFHHPNLIPNEAKFSPNQFLQQPIIDPNSNRISKRLRNKHPSSSSRIINKKRRTRSISSNEYLPECTLDNTQWIISSLIDELIESIVI</sequence>
<evidence type="ECO:0000256" key="1">
    <source>
        <dbReference type="ARBA" id="ARBA00022448"/>
    </source>
</evidence>
<keyword evidence="14" id="KW-1015">Disulfide bond</keyword>
<dbReference type="CDD" id="cd04369">
    <property type="entry name" value="Bromodomain"/>
    <property type="match status" value="1"/>
</dbReference>
<evidence type="ECO:0000256" key="3">
    <source>
        <dbReference type="ARBA" id="ARBA00022692"/>
    </source>
</evidence>
<dbReference type="SMART" id="SM00439">
    <property type="entry name" value="BAH"/>
    <property type="match status" value="1"/>
</dbReference>
<dbReference type="Gene3D" id="2.70.170.10">
    <property type="entry name" value="Neurotransmitter-gated ion-channel ligand-binding domain"/>
    <property type="match status" value="1"/>
</dbReference>
<keyword evidence="13 24" id="KW-0472">Membrane</keyword>
<dbReference type="PROSITE" id="PS50014">
    <property type="entry name" value="BROMODOMAIN_2"/>
    <property type="match status" value="1"/>
</dbReference>
<dbReference type="InterPro" id="IPR018000">
    <property type="entry name" value="Neurotransmitter_ion_chnl_CS"/>
</dbReference>
<feature type="region of interest" description="Disordered" evidence="25">
    <location>
        <begin position="1711"/>
        <end position="1731"/>
    </location>
</feature>
<dbReference type="GO" id="GO:0005254">
    <property type="term" value="F:chloride channel activity"/>
    <property type="evidence" value="ECO:0007669"/>
    <property type="project" value="UniProtKB-KW"/>
</dbReference>
<dbReference type="Gene3D" id="2.30.30.490">
    <property type="match status" value="1"/>
</dbReference>
<evidence type="ECO:0000313" key="29">
    <source>
        <dbReference type="Proteomes" id="UP000663862"/>
    </source>
</evidence>
<feature type="domain" description="BAH" evidence="27">
    <location>
        <begin position="1476"/>
        <end position="1603"/>
    </location>
</feature>
<comment type="similarity">
    <text evidence="24">Belongs to the ligand-gated ion channel (TC 1.A.9) family.</text>
</comment>
<dbReference type="Gene3D" id="1.20.920.10">
    <property type="entry name" value="Bromodomain-like"/>
    <property type="match status" value="1"/>
</dbReference>
<keyword evidence="12 23" id="KW-0103">Bromodomain</keyword>
<feature type="transmembrane region" description="Helical" evidence="24">
    <location>
        <begin position="239"/>
        <end position="260"/>
    </location>
</feature>
<keyword evidence="7" id="KW-0862">Zinc</keyword>
<dbReference type="GO" id="GO:0008270">
    <property type="term" value="F:zinc ion binding"/>
    <property type="evidence" value="ECO:0007669"/>
    <property type="project" value="UniProtKB-KW"/>
</dbReference>
<dbReference type="Pfam" id="PF01426">
    <property type="entry name" value="BAH"/>
    <property type="match status" value="1"/>
</dbReference>
<name>A0A821A3H8_9BILA</name>
<evidence type="ECO:0000256" key="19">
    <source>
        <dbReference type="ARBA" id="ARBA00023257"/>
    </source>
</evidence>
<feature type="compositionally biased region" description="Basic residues" evidence="25">
    <location>
        <begin position="824"/>
        <end position="834"/>
    </location>
</feature>
<keyword evidence="15" id="KW-0675">Receptor</keyword>
<dbReference type="PRINTS" id="PR00503">
    <property type="entry name" value="BROMODOMAIN"/>
</dbReference>
<feature type="region of interest" description="Disordered" evidence="25">
    <location>
        <begin position="1024"/>
        <end position="1072"/>
    </location>
</feature>
<dbReference type="InterPro" id="IPR043151">
    <property type="entry name" value="BAH_sf"/>
</dbReference>
<keyword evidence="19" id="KW-0628">Postsynaptic cell membrane</keyword>
<feature type="compositionally biased region" description="Polar residues" evidence="25">
    <location>
        <begin position="1051"/>
        <end position="1070"/>
    </location>
</feature>
<dbReference type="Gene3D" id="3.30.40.10">
    <property type="entry name" value="Zinc/RING finger domain, C3HC4 (zinc finger)"/>
    <property type="match status" value="1"/>
</dbReference>
<feature type="transmembrane region" description="Helical" evidence="24">
    <location>
        <begin position="301"/>
        <end position="326"/>
    </location>
</feature>
<dbReference type="InterPro" id="IPR006202">
    <property type="entry name" value="Neur_chan_lig-bd"/>
</dbReference>
<dbReference type="GO" id="GO:0005230">
    <property type="term" value="F:extracellular ligand-gated monoatomic ion channel activity"/>
    <property type="evidence" value="ECO:0007669"/>
    <property type="project" value="InterPro"/>
</dbReference>
<dbReference type="PRINTS" id="PR00252">
    <property type="entry name" value="NRIONCHANNEL"/>
</dbReference>
<dbReference type="InterPro" id="IPR001025">
    <property type="entry name" value="BAH_dom"/>
</dbReference>
<reference evidence="28" key="1">
    <citation type="submission" date="2021-02" db="EMBL/GenBank/DDBJ databases">
        <authorList>
            <person name="Nowell W R."/>
        </authorList>
    </citation>
    <scope>NUCLEOTIDE SEQUENCE</scope>
</reference>
<feature type="compositionally biased region" description="Polar residues" evidence="25">
    <location>
        <begin position="460"/>
        <end position="491"/>
    </location>
</feature>
<dbReference type="InterPro" id="IPR036427">
    <property type="entry name" value="Bromodomain-like_sf"/>
</dbReference>
<feature type="non-terminal residue" evidence="28">
    <location>
        <position position="1"/>
    </location>
</feature>
<feature type="compositionally biased region" description="Polar residues" evidence="25">
    <location>
        <begin position="561"/>
        <end position="570"/>
    </location>
</feature>
<evidence type="ECO:0000256" key="13">
    <source>
        <dbReference type="ARBA" id="ARBA00023136"/>
    </source>
</evidence>
<gene>
    <name evidence="28" type="ORF">TSG867_LOCUS26008</name>
</gene>
<dbReference type="NCBIfam" id="TIGR00860">
    <property type="entry name" value="LIC"/>
    <property type="match status" value="1"/>
</dbReference>
<comment type="caution">
    <text evidence="28">The sequence shown here is derived from an EMBL/GenBank/DDBJ whole genome shotgun (WGS) entry which is preliminary data.</text>
</comment>
<evidence type="ECO:0000256" key="10">
    <source>
        <dbReference type="ARBA" id="ARBA00023018"/>
    </source>
</evidence>
<dbReference type="SUPFAM" id="SSF63712">
    <property type="entry name" value="Nicotinic receptor ligand binding domain-like"/>
    <property type="match status" value="1"/>
</dbReference>
<feature type="region of interest" description="Disordered" evidence="25">
    <location>
        <begin position="553"/>
        <end position="579"/>
    </location>
</feature>
<keyword evidence="2" id="KW-1003">Cell membrane</keyword>
<protein>
    <submittedName>
        <fullName evidence="28">Uncharacterized protein</fullName>
    </submittedName>
</protein>
<accession>A0A821A3H8</accession>
<evidence type="ECO:0000256" key="18">
    <source>
        <dbReference type="ARBA" id="ARBA00023214"/>
    </source>
</evidence>
<dbReference type="PROSITE" id="PS01359">
    <property type="entry name" value="ZF_PHD_1"/>
    <property type="match status" value="1"/>
</dbReference>
<dbReference type="InterPro" id="IPR006201">
    <property type="entry name" value="Neur_channel"/>
</dbReference>
<keyword evidence="20" id="KW-1071">Ligand-gated ion channel</keyword>
<dbReference type="Pfam" id="PF00439">
    <property type="entry name" value="Bromodomain"/>
    <property type="match status" value="1"/>
</dbReference>
<evidence type="ECO:0000256" key="20">
    <source>
        <dbReference type="ARBA" id="ARBA00023286"/>
    </source>
</evidence>
<dbReference type="SUPFAM" id="SSF47370">
    <property type="entry name" value="Bromodomain"/>
    <property type="match status" value="1"/>
</dbReference>
<dbReference type="SMART" id="SM00249">
    <property type="entry name" value="PHD"/>
    <property type="match status" value="1"/>
</dbReference>
<evidence type="ECO:0000256" key="14">
    <source>
        <dbReference type="ARBA" id="ARBA00023157"/>
    </source>
</evidence>
<dbReference type="InterPro" id="IPR038050">
    <property type="entry name" value="Neuro_actylchol_rec"/>
</dbReference>
<keyword evidence="16" id="KW-0869">Chloride channel</keyword>
<evidence type="ECO:0000256" key="6">
    <source>
        <dbReference type="ARBA" id="ARBA00022771"/>
    </source>
</evidence>
<feature type="compositionally biased region" description="Basic residues" evidence="25">
    <location>
        <begin position="1640"/>
        <end position="1650"/>
    </location>
</feature>
<evidence type="ECO:0000256" key="24">
    <source>
        <dbReference type="RuleBase" id="RU000687"/>
    </source>
</evidence>
<dbReference type="GO" id="GO:0006325">
    <property type="term" value="P:chromatin organization"/>
    <property type="evidence" value="ECO:0007669"/>
    <property type="project" value="UniProtKB-KW"/>
</dbReference>
<evidence type="ECO:0000256" key="12">
    <source>
        <dbReference type="ARBA" id="ARBA00023117"/>
    </source>
</evidence>
<evidence type="ECO:0000256" key="21">
    <source>
        <dbReference type="ARBA" id="ARBA00023303"/>
    </source>
</evidence>
<keyword evidence="11 24" id="KW-0406">Ion transport</keyword>
<feature type="region of interest" description="Disordered" evidence="25">
    <location>
        <begin position="458"/>
        <end position="492"/>
    </location>
</feature>
<evidence type="ECO:0000256" key="15">
    <source>
        <dbReference type="ARBA" id="ARBA00023170"/>
    </source>
</evidence>
<dbReference type="GO" id="GO:0004890">
    <property type="term" value="F:GABA-A receptor activity"/>
    <property type="evidence" value="ECO:0007669"/>
    <property type="project" value="InterPro"/>
</dbReference>
<dbReference type="InterPro" id="IPR013083">
    <property type="entry name" value="Znf_RING/FYVE/PHD"/>
</dbReference>
<dbReference type="Pfam" id="PF02931">
    <property type="entry name" value="Neur_chan_LBD"/>
    <property type="match status" value="1"/>
</dbReference>
<dbReference type="InterPro" id="IPR019786">
    <property type="entry name" value="Zinc_finger_PHD-type_CS"/>
</dbReference>
<keyword evidence="5" id="KW-0732">Signal</keyword>
<evidence type="ECO:0000256" key="2">
    <source>
        <dbReference type="ARBA" id="ARBA00022475"/>
    </source>
</evidence>
<dbReference type="Gene3D" id="1.20.58.390">
    <property type="entry name" value="Neurotransmitter-gated ion-channel transmembrane domain"/>
    <property type="match status" value="1"/>
</dbReference>
<dbReference type="PROSITE" id="PS51038">
    <property type="entry name" value="BAH"/>
    <property type="match status" value="1"/>
</dbReference>
<feature type="region of interest" description="Disordered" evidence="25">
    <location>
        <begin position="1631"/>
        <end position="1654"/>
    </location>
</feature>
<evidence type="ECO:0000259" key="27">
    <source>
        <dbReference type="PROSITE" id="PS51038"/>
    </source>
</evidence>
<keyword evidence="4" id="KW-0479">Metal-binding</keyword>
<evidence type="ECO:0000256" key="22">
    <source>
        <dbReference type="ARBA" id="ARBA00034104"/>
    </source>
</evidence>
<dbReference type="InterPro" id="IPR006029">
    <property type="entry name" value="Neurotrans-gated_channel_TM"/>
</dbReference>
<evidence type="ECO:0000256" key="7">
    <source>
        <dbReference type="ARBA" id="ARBA00022833"/>
    </source>
</evidence>
<evidence type="ECO:0000256" key="5">
    <source>
        <dbReference type="ARBA" id="ARBA00022729"/>
    </source>
</evidence>
<dbReference type="GO" id="GO:0034707">
    <property type="term" value="C:chloride channel complex"/>
    <property type="evidence" value="ECO:0007669"/>
    <property type="project" value="UniProtKB-KW"/>
</dbReference>
<dbReference type="PANTHER" id="PTHR18945">
    <property type="entry name" value="NEUROTRANSMITTER GATED ION CHANNEL"/>
    <property type="match status" value="1"/>
</dbReference>
<dbReference type="CDD" id="cd19049">
    <property type="entry name" value="LGIC_TM_anion"/>
    <property type="match status" value="1"/>
</dbReference>
<dbReference type="FunFam" id="2.70.170.10:FF:000003">
    <property type="entry name" value="Putative gamma-aminobutyric acid receptor subunit gamma-2"/>
    <property type="match status" value="1"/>
</dbReference>
<evidence type="ECO:0000256" key="25">
    <source>
        <dbReference type="SAM" id="MobiDB-lite"/>
    </source>
</evidence>
<evidence type="ECO:0000256" key="9">
    <source>
        <dbReference type="ARBA" id="ARBA00022989"/>
    </source>
</evidence>
<evidence type="ECO:0000256" key="23">
    <source>
        <dbReference type="PROSITE-ProRule" id="PRU00035"/>
    </source>
</evidence>
<keyword evidence="10" id="KW-0770">Synapse</keyword>
<dbReference type="InterPro" id="IPR001390">
    <property type="entry name" value="GABAAa_rcpt"/>
</dbReference>
<dbReference type="InterPro" id="IPR001487">
    <property type="entry name" value="Bromodomain"/>
</dbReference>
<evidence type="ECO:0000259" key="26">
    <source>
        <dbReference type="PROSITE" id="PS50014"/>
    </source>
</evidence>
<dbReference type="EMBL" id="CAJOBQ010002647">
    <property type="protein sequence ID" value="CAF4571808.1"/>
    <property type="molecule type" value="Genomic_DNA"/>
</dbReference>
<dbReference type="PRINTS" id="PR00253">
    <property type="entry name" value="GABAARECEPTR"/>
</dbReference>
<keyword evidence="21 24" id="KW-0407">Ion channel</keyword>
<dbReference type="InterPro" id="IPR006028">
    <property type="entry name" value="GABAA/Glycine_rcpt"/>
</dbReference>
<dbReference type="SUPFAM" id="SSF90112">
    <property type="entry name" value="Neurotransmitter-gated ion-channel transmembrane pore"/>
    <property type="match status" value="1"/>
</dbReference>
<feature type="compositionally biased region" description="Low complexity" evidence="25">
    <location>
        <begin position="1034"/>
        <end position="1047"/>
    </location>
</feature>
<proteinExistence type="inferred from homology"/>
<keyword evidence="6" id="KW-0863">Zinc-finger</keyword>
<comment type="caution">
    <text evidence="24">Lacks conserved residue(s) required for the propagation of feature annotation.</text>
</comment>
<dbReference type="GO" id="GO:0003682">
    <property type="term" value="F:chromatin binding"/>
    <property type="evidence" value="ECO:0007669"/>
    <property type="project" value="InterPro"/>
</dbReference>
<evidence type="ECO:0000256" key="11">
    <source>
        <dbReference type="ARBA" id="ARBA00023065"/>
    </source>
</evidence>
<keyword evidence="1 24" id="KW-0813">Transport</keyword>
<comment type="subcellular location">
    <subcellularLocation>
        <location evidence="22">Postsynaptic cell membrane</location>
        <topology evidence="22">Multi-pass membrane protein</topology>
    </subcellularLocation>
</comment>
<dbReference type="InterPro" id="IPR011011">
    <property type="entry name" value="Znf_FYVE_PHD"/>
</dbReference>
<keyword evidence="8" id="KW-0156">Chromatin regulator</keyword>
<evidence type="ECO:0000256" key="8">
    <source>
        <dbReference type="ARBA" id="ARBA00022853"/>
    </source>
</evidence>
<dbReference type="SMART" id="SM00297">
    <property type="entry name" value="BROMO"/>
    <property type="match status" value="1"/>
</dbReference>
<dbReference type="Pfam" id="PF02932">
    <property type="entry name" value="Neur_chan_memb"/>
    <property type="match status" value="1"/>
</dbReference>
<evidence type="ECO:0000256" key="16">
    <source>
        <dbReference type="ARBA" id="ARBA00023173"/>
    </source>
</evidence>
<organism evidence="28 29">
    <name type="scientific">Rotaria socialis</name>
    <dbReference type="NCBI Taxonomy" id="392032"/>
    <lineage>
        <taxon>Eukaryota</taxon>
        <taxon>Metazoa</taxon>
        <taxon>Spiralia</taxon>
        <taxon>Gnathifera</taxon>
        <taxon>Rotifera</taxon>
        <taxon>Eurotatoria</taxon>
        <taxon>Bdelloidea</taxon>
        <taxon>Philodinida</taxon>
        <taxon>Philodinidae</taxon>
        <taxon>Rotaria</taxon>
    </lineage>
</organism>
<dbReference type="InterPro" id="IPR036719">
    <property type="entry name" value="Neuro-gated_channel_TM_sf"/>
</dbReference>
<dbReference type="Proteomes" id="UP000663862">
    <property type="component" value="Unassembled WGS sequence"/>
</dbReference>
<feature type="region of interest" description="Disordered" evidence="25">
    <location>
        <begin position="816"/>
        <end position="835"/>
    </location>
</feature>
<evidence type="ECO:0000256" key="4">
    <source>
        <dbReference type="ARBA" id="ARBA00022723"/>
    </source>
</evidence>
<evidence type="ECO:0000256" key="17">
    <source>
        <dbReference type="ARBA" id="ARBA00023180"/>
    </source>
</evidence>
<feature type="domain" description="Bromo" evidence="26">
    <location>
        <begin position="1223"/>
        <end position="1289"/>
    </location>
</feature>
<dbReference type="InterPro" id="IPR001965">
    <property type="entry name" value="Znf_PHD"/>
</dbReference>
<dbReference type="InterPro" id="IPR036734">
    <property type="entry name" value="Neur_chan_lig-bd_sf"/>
</dbReference>
<dbReference type="SUPFAM" id="SSF57903">
    <property type="entry name" value="FYVE/PHD zinc finger"/>
    <property type="match status" value="1"/>
</dbReference>